<keyword evidence="1" id="KW-1133">Transmembrane helix</keyword>
<evidence type="ECO:0000256" key="1">
    <source>
        <dbReference type="SAM" id="Phobius"/>
    </source>
</evidence>
<feature type="transmembrane region" description="Helical" evidence="1">
    <location>
        <begin position="40"/>
        <end position="62"/>
    </location>
</feature>
<organism evidence="2 3">
    <name type="scientific">Thermophilibacter provencensis</name>
    <dbReference type="NCBI Taxonomy" id="1852386"/>
    <lineage>
        <taxon>Bacteria</taxon>
        <taxon>Bacillati</taxon>
        <taxon>Actinomycetota</taxon>
        <taxon>Coriobacteriia</taxon>
        <taxon>Coriobacteriales</taxon>
        <taxon>Atopobiaceae</taxon>
        <taxon>Thermophilibacter</taxon>
    </lineage>
</organism>
<evidence type="ECO:0000313" key="3">
    <source>
        <dbReference type="Proteomes" id="UP000697330"/>
    </source>
</evidence>
<sequence length="368" mass="38867">MRKNELHEAMERMHAAEDTYERVMERASAGCRRGRGPLPAAAVIGVAVAGVLATGGVAYAVAGGDFFDRVWGDHGTDGRVEWSYMGNNYSQEYGSLDPAAVSDDLASSVEAVGLSVTGNGYTLTIEDMLVDENGCGVASFTLENPDGLQNNPEYGLPVEFVPADDAPLDSLGMFSTGEGVSGLIDARWVYDQEFSTDTAARGTVYFSTFGSLDNVLSGVFWSLSWHTGEVDENGAVPPDYANLEECSDAFVPSKVVGAREFVGEDGSVATVSPFSIHVDAAWKAGGESGTDKVVLHLADGSTYVVVSDGDESADMNYYTANLLEDRTVKYTFTRLVNVSDVVSVEISGAVGDPLSGEETHAATLVPAA</sequence>
<reference evidence="2" key="2">
    <citation type="submission" date="2021-09" db="EMBL/GenBank/DDBJ databases">
        <authorList>
            <person name="Gilroy R."/>
        </authorList>
    </citation>
    <scope>NUCLEOTIDE SEQUENCE</scope>
    <source>
        <strain evidence="2">CHK124-7917</strain>
    </source>
</reference>
<comment type="caution">
    <text evidence="2">The sequence shown here is derived from an EMBL/GenBank/DDBJ whole genome shotgun (WGS) entry which is preliminary data.</text>
</comment>
<keyword evidence="1" id="KW-0472">Membrane</keyword>
<keyword evidence="1" id="KW-0812">Transmembrane</keyword>
<dbReference type="RefSeq" id="WP_274959485.1">
    <property type="nucleotide sequence ID" value="NZ_DYWQ01000129.1"/>
</dbReference>
<name>A0A921KLW9_9ACTN</name>
<gene>
    <name evidence="2" type="ORF">K8U72_08515</name>
</gene>
<protein>
    <submittedName>
        <fullName evidence="2">DUF4179 domain-containing protein</fullName>
    </submittedName>
</protein>
<evidence type="ECO:0000313" key="2">
    <source>
        <dbReference type="EMBL" id="HJF45804.1"/>
    </source>
</evidence>
<accession>A0A921KLW9</accession>
<dbReference type="AlphaFoldDB" id="A0A921KLW9"/>
<dbReference type="Proteomes" id="UP000697330">
    <property type="component" value="Unassembled WGS sequence"/>
</dbReference>
<dbReference type="EMBL" id="DYWQ01000129">
    <property type="protein sequence ID" value="HJF45804.1"/>
    <property type="molecule type" value="Genomic_DNA"/>
</dbReference>
<proteinExistence type="predicted"/>
<reference evidence="2" key="1">
    <citation type="journal article" date="2021" name="PeerJ">
        <title>Extensive microbial diversity within the chicken gut microbiome revealed by metagenomics and culture.</title>
        <authorList>
            <person name="Gilroy R."/>
            <person name="Ravi A."/>
            <person name="Getino M."/>
            <person name="Pursley I."/>
            <person name="Horton D.L."/>
            <person name="Alikhan N.F."/>
            <person name="Baker D."/>
            <person name="Gharbi K."/>
            <person name="Hall N."/>
            <person name="Watson M."/>
            <person name="Adriaenssens E.M."/>
            <person name="Foster-Nyarko E."/>
            <person name="Jarju S."/>
            <person name="Secka A."/>
            <person name="Antonio M."/>
            <person name="Oren A."/>
            <person name="Chaudhuri R.R."/>
            <person name="La Ragione R."/>
            <person name="Hildebrand F."/>
            <person name="Pallen M.J."/>
        </authorList>
    </citation>
    <scope>NUCLEOTIDE SEQUENCE</scope>
    <source>
        <strain evidence="2">CHK124-7917</strain>
    </source>
</reference>